<dbReference type="InterPro" id="IPR011333">
    <property type="entry name" value="SKP1/BTB/POZ_sf"/>
</dbReference>
<dbReference type="SMART" id="SM00225">
    <property type="entry name" value="BTB"/>
    <property type="match status" value="1"/>
</dbReference>
<protein>
    <submittedName>
        <fullName evidence="3">BTB domain-containing protein</fullName>
    </submittedName>
</protein>
<dbReference type="AlphaFoldDB" id="A0A914QXR1"/>
<sequence length="223" mass="26659">MQLKKFELFKSQNLENGHFDVAFEIDGKLLYAHKYDLVSASETLSAMLSDRWRIKNDPVKIESFSYYIFYQFCCFIYSGECELNMKIVAKIVDASEFFDVEFLKNYCEDFLMENKKNINEKNIYEFCELVQKYRFERFGGYICDTIHRNFYILIRDKDFINLSKSQIECAIKNEFNDFKPRIRFDDMDYDYGIEILATKSFLFSPAELKKIASDFEMCESDIE</sequence>
<dbReference type="PANTHER" id="PTHR46071">
    <property type="entry name" value="ANKYRIN REPEAT AND BTB/POZ DOMAIN-CONTAINING"/>
    <property type="match status" value="1"/>
</dbReference>
<proteinExistence type="predicted"/>
<dbReference type="InterPro" id="IPR000210">
    <property type="entry name" value="BTB/POZ_dom"/>
</dbReference>
<reference evidence="3" key="1">
    <citation type="submission" date="2022-11" db="UniProtKB">
        <authorList>
            <consortium name="WormBaseParasite"/>
        </authorList>
    </citation>
    <scope>IDENTIFICATION</scope>
</reference>
<dbReference type="PANTHER" id="PTHR46071:SF2">
    <property type="entry name" value="ANKYRIN REPEAT AND BTB_POZ DOMAIN-CONTAINING PROTEIN 2-LIKE PROTEIN"/>
    <property type="match status" value="1"/>
</dbReference>
<feature type="domain" description="BTB" evidence="1">
    <location>
        <begin position="19"/>
        <end position="85"/>
    </location>
</feature>
<dbReference type="Gene3D" id="3.30.710.10">
    <property type="entry name" value="Potassium Channel Kv1.1, Chain A"/>
    <property type="match status" value="1"/>
</dbReference>
<name>A0A914QXR1_9BILA</name>
<evidence type="ECO:0000313" key="3">
    <source>
        <dbReference type="WBParaSite" id="PDA_v2.g9092.t1"/>
    </source>
</evidence>
<evidence type="ECO:0000259" key="1">
    <source>
        <dbReference type="PROSITE" id="PS50097"/>
    </source>
</evidence>
<evidence type="ECO:0000313" key="2">
    <source>
        <dbReference type="Proteomes" id="UP000887578"/>
    </source>
</evidence>
<dbReference type="SUPFAM" id="SSF54695">
    <property type="entry name" value="POZ domain"/>
    <property type="match status" value="1"/>
</dbReference>
<keyword evidence="2" id="KW-1185">Reference proteome</keyword>
<dbReference type="InterPro" id="IPR052089">
    <property type="entry name" value="Ankyrin-BTB/POZ_domain"/>
</dbReference>
<dbReference type="Pfam" id="PF00651">
    <property type="entry name" value="BTB"/>
    <property type="match status" value="1"/>
</dbReference>
<dbReference type="WBParaSite" id="PDA_v2.g9092.t1">
    <property type="protein sequence ID" value="PDA_v2.g9092.t1"/>
    <property type="gene ID" value="PDA_v2.g9092"/>
</dbReference>
<dbReference type="Proteomes" id="UP000887578">
    <property type="component" value="Unplaced"/>
</dbReference>
<dbReference type="PROSITE" id="PS50097">
    <property type="entry name" value="BTB"/>
    <property type="match status" value="1"/>
</dbReference>
<organism evidence="2 3">
    <name type="scientific">Panagrolaimus davidi</name>
    <dbReference type="NCBI Taxonomy" id="227884"/>
    <lineage>
        <taxon>Eukaryota</taxon>
        <taxon>Metazoa</taxon>
        <taxon>Ecdysozoa</taxon>
        <taxon>Nematoda</taxon>
        <taxon>Chromadorea</taxon>
        <taxon>Rhabditida</taxon>
        <taxon>Tylenchina</taxon>
        <taxon>Panagrolaimomorpha</taxon>
        <taxon>Panagrolaimoidea</taxon>
        <taxon>Panagrolaimidae</taxon>
        <taxon>Panagrolaimus</taxon>
    </lineage>
</organism>
<accession>A0A914QXR1</accession>